<dbReference type="AlphaFoldDB" id="A0A5C6RRX1"/>
<feature type="region of interest" description="Disordered" evidence="3">
    <location>
        <begin position="63"/>
        <end position="93"/>
    </location>
</feature>
<dbReference type="PANTHER" id="PTHR37423:SF2">
    <property type="entry name" value="MEMBRANE-BOUND LYTIC MUREIN TRANSGLYCOSYLASE C"/>
    <property type="match status" value="1"/>
</dbReference>
<dbReference type="InterPro" id="IPR023346">
    <property type="entry name" value="Lysozyme-like_dom_sf"/>
</dbReference>
<dbReference type="CDD" id="cd00254">
    <property type="entry name" value="LT-like"/>
    <property type="match status" value="1"/>
</dbReference>
<gene>
    <name evidence="5" type="ORF">FQV27_17820</name>
</gene>
<comment type="similarity">
    <text evidence="2">Belongs to the virb1 family.</text>
</comment>
<comment type="similarity">
    <text evidence="1">Belongs to the transglycosylase Slt family.</text>
</comment>
<feature type="compositionally biased region" description="Basic and acidic residues" evidence="3">
    <location>
        <begin position="71"/>
        <end position="82"/>
    </location>
</feature>
<dbReference type="Proteomes" id="UP000321562">
    <property type="component" value="Unassembled WGS sequence"/>
</dbReference>
<evidence type="ECO:0000256" key="2">
    <source>
        <dbReference type="ARBA" id="ARBA00009387"/>
    </source>
</evidence>
<evidence type="ECO:0000256" key="3">
    <source>
        <dbReference type="SAM" id="MobiDB-lite"/>
    </source>
</evidence>
<evidence type="ECO:0000313" key="5">
    <source>
        <dbReference type="EMBL" id="TXB64410.1"/>
    </source>
</evidence>
<organism evidence="5 6">
    <name type="scientific">Paracoccus aurantiacus</name>
    <dbReference type="NCBI Taxonomy" id="2599412"/>
    <lineage>
        <taxon>Bacteria</taxon>
        <taxon>Pseudomonadati</taxon>
        <taxon>Pseudomonadota</taxon>
        <taxon>Alphaproteobacteria</taxon>
        <taxon>Rhodobacterales</taxon>
        <taxon>Paracoccaceae</taxon>
        <taxon>Paracoccus</taxon>
    </lineage>
</organism>
<dbReference type="InterPro" id="IPR008258">
    <property type="entry name" value="Transglycosylase_SLT_dom_1"/>
</dbReference>
<proteinExistence type="inferred from homology"/>
<name>A0A5C6RRX1_9RHOB</name>
<sequence>MTGWRSLTRNCPSCSARRRAPAGRCGGTARARTFSTPISRPSVPISPCLAEVVRQNGASAAIGATTPISGKETRHDPYRDEPSSCAGGGRLRRARRRDVRTPVELLWKTEARFAKFRAGCGPEIMIGPRRLLLGLTLGASVASVTLAQGVPVIDTLRTLRTGTLAALQGRIVGEAEDGNSVRVDMNALHRDQLAAIDAAIASMNTSSFAPAEFEDLDGAPVSAAYDTSAVTGAESRLFGDGRVTIEQMIVETVQKYQSHPALARAGISPVGFRAWFQALVKQESGFQVRVCSHKGACGLTQIMPGTFDQLGIPPSQRNDPRVQLDGGARYLLMQLGSFGSMPLALAAYNAGPGAVQKYNGIPPYRETQDYVVKITGYANAYAASMGSPDALGTMVAGDMALAEFGNMSDAGMELGFSMSNQLELSARRIRALIARIPETTTTREAIDLNTYLRAEITRLASMMTIMEATQRRVEAQRFAAQYQAQIADEKFLTLTDTPTTGG</sequence>
<evidence type="ECO:0000256" key="1">
    <source>
        <dbReference type="ARBA" id="ARBA00007734"/>
    </source>
</evidence>
<reference evidence="5 6" key="1">
    <citation type="submission" date="2019-08" db="EMBL/GenBank/DDBJ databases">
        <authorList>
            <person name="Ye J."/>
        </authorList>
    </citation>
    <scope>NUCLEOTIDE SEQUENCE [LARGE SCALE GENOMIC DNA]</scope>
    <source>
        <strain evidence="5 6">TK008</strain>
    </source>
</reference>
<accession>A0A5C6RRX1</accession>
<protein>
    <recommendedName>
        <fullName evidence="4">Transglycosylase SLT domain-containing protein</fullName>
    </recommendedName>
</protein>
<dbReference type="PANTHER" id="PTHR37423">
    <property type="entry name" value="SOLUBLE LYTIC MUREIN TRANSGLYCOSYLASE-RELATED"/>
    <property type="match status" value="1"/>
</dbReference>
<feature type="domain" description="Transglycosylase SLT" evidence="4">
    <location>
        <begin position="276"/>
        <end position="367"/>
    </location>
</feature>
<dbReference type="Pfam" id="PF01464">
    <property type="entry name" value="SLT"/>
    <property type="match status" value="1"/>
</dbReference>
<dbReference type="OrthoDB" id="9815002at2"/>
<dbReference type="EMBL" id="VOPL01000013">
    <property type="protein sequence ID" value="TXB64410.1"/>
    <property type="molecule type" value="Genomic_DNA"/>
</dbReference>
<keyword evidence="6" id="KW-1185">Reference proteome</keyword>
<dbReference type="Gene3D" id="1.10.530.10">
    <property type="match status" value="1"/>
</dbReference>
<evidence type="ECO:0000313" key="6">
    <source>
        <dbReference type="Proteomes" id="UP000321562"/>
    </source>
</evidence>
<comment type="caution">
    <text evidence="5">The sequence shown here is derived from an EMBL/GenBank/DDBJ whole genome shotgun (WGS) entry which is preliminary data.</text>
</comment>
<dbReference type="SUPFAM" id="SSF53955">
    <property type="entry name" value="Lysozyme-like"/>
    <property type="match status" value="1"/>
</dbReference>
<dbReference type="SUPFAM" id="SSF101082">
    <property type="entry name" value="Typo IV secretion system protein TraC"/>
    <property type="match status" value="1"/>
</dbReference>
<evidence type="ECO:0000259" key="4">
    <source>
        <dbReference type="Pfam" id="PF01464"/>
    </source>
</evidence>